<sequence length="608" mass="65405">MGDRNSISAASGSTSTLRPPRSGLGSGHQLRASADMGAFSASSSLANRGIRPASEIYLNHLQQGASLGHVDDAGEKMAQQWIADIEQYQTTLEEMAAATLDQDFKDELSAIEQWFRVLSEPERTAALYALLQQTTQVQIRFFIQVLQQMAKNHPMAGVLSPAVFSEREPMSARLTDAMNKLSVEGSRGSFGFSKPPPSPGAKRNSGLDPNTIKTMFPDAANAIEDQKAEFEKTTGSAPLSGRNGAVGDRLALGVSALDDAQKKGNASIPEGPWRAGTDMQPPISRPKSSSSQQAPPTPMGQFGHQPPLSAGLRSARPFSLSSDNNIQHTTITANDSRPLGSNILSPNLGGSWASAMNTPMVPNFAINQGASQADMVANATAMKLAAMSTVNNRIQLDDVRKFRRPRSTEAQLGQQNVPSNIMMTNEFGQLLTPQQTAVLQQQQMASMQSQRSRPNSPGIAITGPTGAVPGYGLPMQQNNGFLSTYDQMGCLTPAMPLAAAGFGLNGMGEGYISDPSEIQRGRSPRGRRGGSKPPDDPTDPQLLKDIPNWLRSLRLHKYTDNLKDMDWKDLIQLDDAGLEKRGVAAKGARTKLLKVFEQVKEAQQEGRL</sequence>
<keyword evidence="5" id="KW-0963">Cytoplasm</keyword>
<evidence type="ECO:0000256" key="12">
    <source>
        <dbReference type="ARBA" id="ARBA00073291"/>
    </source>
</evidence>
<dbReference type="PANTHER" id="PTHR12515">
    <property type="entry name" value="STERILE ALPHA MOTIF DOMAIN CONTAINING PROTEIN 4-RELATED"/>
    <property type="match status" value="1"/>
</dbReference>
<dbReference type="GO" id="GO:0005829">
    <property type="term" value="C:cytosol"/>
    <property type="evidence" value="ECO:0007669"/>
    <property type="project" value="UniProtKB-SubCell"/>
</dbReference>
<evidence type="ECO:0000256" key="10">
    <source>
        <dbReference type="ARBA" id="ARBA00024136"/>
    </source>
</evidence>
<evidence type="ECO:0000256" key="2">
    <source>
        <dbReference type="ARBA" id="ARBA00004514"/>
    </source>
</evidence>
<evidence type="ECO:0000256" key="9">
    <source>
        <dbReference type="ARBA" id="ARBA00024046"/>
    </source>
</evidence>
<evidence type="ECO:0000256" key="5">
    <source>
        <dbReference type="ARBA" id="ARBA00022490"/>
    </source>
</evidence>
<feature type="domain" description="SAM" evidence="14">
    <location>
        <begin position="544"/>
        <end position="602"/>
    </location>
</feature>
<proteinExistence type="inferred from homology"/>
<evidence type="ECO:0000256" key="13">
    <source>
        <dbReference type="SAM" id="MobiDB-lite"/>
    </source>
</evidence>
<feature type="region of interest" description="Disordered" evidence="13">
    <location>
        <begin position="1"/>
        <end position="29"/>
    </location>
</feature>
<dbReference type="GO" id="GO:0003729">
    <property type="term" value="F:mRNA binding"/>
    <property type="evidence" value="ECO:0007669"/>
    <property type="project" value="InterPro"/>
</dbReference>
<dbReference type="SMART" id="SM00454">
    <property type="entry name" value="SAM"/>
    <property type="match status" value="1"/>
</dbReference>
<dbReference type="Pfam" id="PF25479">
    <property type="entry name" value="Vts1"/>
    <property type="match status" value="1"/>
</dbReference>
<gene>
    <name evidence="15" type="ORF">K470DRAFT_213209</name>
</gene>
<dbReference type="InterPro" id="IPR050897">
    <property type="entry name" value="SMAUG/VTS1_RNA-bind"/>
</dbReference>
<dbReference type="Pfam" id="PF07647">
    <property type="entry name" value="SAM_2"/>
    <property type="match status" value="1"/>
</dbReference>
<protein>
    <recommendedName>
        <fullName evidence="10">RNA-binding protein VTS1</fullName>
    </recommendedName>
    <alternativeName>
        <fullName evidence="12">RNA-binding protein vts1</fullName>
    </alternativeName>
</protein>
<evidence type="ECO:0000256" key="11">
    <source>
        <dbReference type="ARBA" id="ARBA00054767"/>
    </source>
</evidence>
<comment type="subcellular location">
    <subcellularLocation>
        <location evidence="1">Cytoplasm</location>
        <location evidence="1">P-body</location>
    </subcellularLocation>
    <subcellularLocation>
        <location evidence="2">Cytoplasm</location>
        <location evidence="2">Cytosol</location>
    </subcellularLocation>
</comment>
<evidence type="ECO:0000256" key="3">
    <source>
        <dbReference type="ARBA" id="ARBA00007325"/>
    </source>
</evidence>
<feature type="region of interest" description="Disordered" evidence="13">
    <location>
        <begin position="511"/>
        <end position="544"/>
    </location>
</feature>
<keyword evidence="8" id="KW-0653">Protein transport</keyword>
<keyword evidence="6" id="KW-0547">Nucleotide-binding</keyword>
<dbReference type="SUPFAM" id="SSF47769">
    <property type="entry name" value="SAM/Pointed domain"/>
    <property type="match status" value="1"/>
</dbReference>
<evidence type="ECO:0000256" key="4">
    <source>
        <dbReference type="ARBA" id="ARBA00022448"/>
    </source>
</evidence>
<evidence type="ECO:0000313" key="16">
    <source>
        <dbReference type="Proteomes" id="UP000799421"/>
    </source>
</evidence>
<evidence type="ECO:0000256" key="6">
    <source>
        <dbReference type="ARBA" id="ARBA00022741"/>
    </source>
</evidence>
<feature type="compositionally biased region" description="Polar residues" evidence="13">
    <location>
        <begin position="1"/>
        <end position="17"/>
    </location>
</feature>
<dbReference type="Proteomes" id="UP000799421">
    <property type="component" value="Unassembled WGS sequence"/>
</dbReference>
<keyword evidence="4" id="KW-0813">Transport</keyword>
<dbReference type="GO" id="GO:0015031">
    <property type="term" value="P:protein transport"/>
    <property type="evidence" value="ECO:0007669"/>
    <property type="project" value="UniProtKB-KW"/>
</dbReference>
<dbReference type="InterPro" id="IPR001660">
    <property type="entry name" value="SAM"/>
</dbReference>
<feature type="region of interest" description="Disordered" evidence="13">
    <location>
        <begin position="185"/>
        <end position="212"/>
    </location>
</feature>
<dbReference type="GO" id="GO:0000166">
    <property type="term" value="F:nucleotide binding"/>
    <property type="evidence" value="ECO:0007669"/>
    <property type="project" value="UniProtKB-KW"/>
</dbReference>
<name>A0A6A7C466_9PEZI</name>
<keyword evidence="16" id="KW-1185">Reference proteome</keyword>
<comment type="function">
    <text evidence="11">RNA-binding protein involved in post-transcriptional regulation through transcript degradation.</text>
</comment>
<organism evidence="15 16">
    <name type="scientific">Piedraia hortae CBS 480.64</name>
    <dbReference type="NCBI Taxonomy" id="1314780"/>
    <lineage>
        <taxon>Eukaryota</taxon>
        <taxon>Fungi</taxon>
        <taxon>Dikarya</taxon>
        <taxon>Ascomycota</taxon>
        <taxon>Pezizomycotina</taxon>
        <taxon>Dothideomycetes</taxon>
        <taxon>Dothideomycetidae</taxon>
        <taxon>Capnodiales</taxon>
        <taxon>Piedraiaceae</taxon>
        <taxon>Piedraia</taxon>
    </lineage>
</organism>
<dbReference type="GO" id="GO:0000289">
    <property type="term" value="P:nuclear-transcribed mRNA poly(A) tail shortening"/>
    <property type="evidence" value="ECO:0007669"/>
    <property type="project" value="TreeGrafter"/>
</dbReference>
<accession>A0A6A7C466</accession>
<dbReference type="InterPro" id="IPR057327">
    <property type="entry name" value="Vts1_dom"/>
</dbReference>
<dbReference type="PANTHER" id="PTHR12515:SF5">
    <property type="entry name" value="PROTEIN SMAUG"/>
    <property type="match status" value="1"/>
</dbReference>
<dbReference type="GO" id="GO:0000932">
    <property type="term" value="C:P-body"/>
    <property type="evidence" value="ECO:0007669"/>
    <property type="project" value="UniProtKB-SubCell"/>
</dbReference>
<comment type="subunit">
    <text evidence="9">Monomer. Binds to RNA.</text>
</comment>
<evidence type="ECO:0000256" key="8">
    <source>
        <dbReference type="ARBA" id="ARBA00022927"/>
    </source>
</evidence>
<dbReference type="OrthoDB" id="2155283at2759"/>
<dbReference type="EMBL" id="MU005967">
    <property type="protein sequence ID" value="KAF2862250.1"/>
    <property type="molecule type" value="Genomic_DNA"/>
</dbReference>
<feature type="region of interest" description="Disordered" evidence="13">
    <location>
        <begin position="257"/>
        <end position="315"/>
    </location>
</feature>
<dbReference type="Gene3D" id="1.10.150.50">
    <property type="entry name" value="Transcription Factor, Ets-1"/>
    <property type="match status" value="1"/>
</dbReference>
<dbReference type="CDD" id="cd09556">
    <property type="entry name" value="SAM_VTS1_fungal"/>
    <property type="match status" value="1"/>
</dbReference>
<evidence type="ECO:0000259" key="14">
    <source>
        <dbReference type="PROSITE" id="PS50105"/>
    </source>
</evidence>
<dbReference type="AlphaFoldDB" id="A0A6A7C466"/>
<dbReference type="InterPro" id="IPR037635">
    <property type="entry name" value="VTS1_SAM"/>
</dbReference>
<reference evidence="15" key="1">
    <citation type="journal article" date="2020" name="Stud. Mycol.">
        <title>101 Dothideomycetes genomes: a test case for predicting lifestyles and emergence of pathogens.</title>
        <authorList>
            <person name="Haridas S."/>
            <person name="Albert R."/>
            <person name="Binder M."/>
            <person name="Bloem J."/>
            <person name="Labutti K."/>
            <person name="Salamov A."/>
            <person name="Andreopoulos B."/>
            <person name="Baker S."/>
            <person name="Barry K."/>
            <person name="Bills G."/>
            <person name="Bluhm B."/>
            <person name="Cannon C."/>
            <person name="Castanera R."/>
            <person name="Culley D."/>
            <person name="Daum C."/>
            <person name="Ezra D."/>
            <person name="Gonzalez J."/>
            <person name="Henrissat B."/>
            <person name="Kuo A."/>
            <person name="Liang C."/>
            <person name="Lipzen A."/>
            <person name="Lutzoni F."/>
            <person name="Magnuson J."/>
            <person name="Mondo S."/>
            <person name="Nolan M."/>
            <person name="Ohm R."/>
            <person name="Pangilinan J."/>
            <person name="Park H.-J."/>
            <person name="Ramirez L."/>
            <person name="Alfaro M."/>
            <person name="Sun H."/>
            <person name="Tritt A."/>
            <person name="Yoshinaga Y."/>
            <person name="Zwiers L.-H."/>
            <person name="Turgeon B."/>
            <person name="Goodwin S."/>
            <person name="Spatafora J."/>
            <person name="Crous P."/>
            <person name="Grigoriev I."/>
        </authorList>
    </citation>
    <scope>NUCLEOTIDE SEQUENCE</scope>
    <source>
        <strain evidence="15">CBS 480.64</strain>
    </source>
</reference>
<dbReference type="PROSITE" id="PS50105">
    <property type="entry name" value="SAM_DOMAIN"/>
    <property type="match status" value="1"/>
</dbReference>
<keyword evidence="7" id="KW-0694">RNA-binding</keyword>
<evidence type="ECO:0000256" key="1">
    <source>
        <dbReference type="ARBA" id="ARBA00004201"/>
    </source>
</evidence>
<dbReference type="InterPro" id="IPR013761">
    <property type="entry name" value="SAM/pointed_sf"/>
</dbReference>
<dbReference type="FunFam" id="1.10.150.50:FF:000033">
    <property type="entry name" value="Protein vts1, variant"/>
    <property type="match status" value="1"/>
</dbReference>
<evidence type="ECO:0000256" key="7">
    <source>
        <dbReference type="ARBA" id="ARBA00022884"/>
    </source>
</evidence>
<comment type="similarity">
    <text evidence="3">Belongs to the VTS1 family.</text>
</comment>
<evidence type="ECO:0000313" key="15">
    <source>
        <dbReference type="EMBL" id="KAF2862250.1"/>
    </source>
</evidence>